<comment type="caution">
    <text evidence="2">The sequence shown here is derived from an EMBL/GenBank/DDBJ whole genome shotgun (WGS) entry which is preliminary data.</text>
</comment>
<evidence type="ECO:0000256" key="1">
    <source>
        <dbReference type="SAM" id="MobiDB-lite"/>
    </source>
</evidence>
<accession>A0A699J3J5</accession>
<dbReference type="AlphaFoldDB" id="A0A699J3J5"/>
<proteinExistence type="predicted"/>
<gene>
    <name evidence="2" type="ORF">Tci_580895</name>
</gene>
<organism evidence="2">
    <name type="scientific">Tanacetum cinerariifolium</name>
    <name type="common">Dalmatian daisy</name>
    <name type="synonym">Chrysanthemum cinerariifolium</name>
    <dbReference type="NCBI Taxonomy" id="118510"/>
    <lineage>
        <taxon>Eukaryota</taxon>
        <taxon>Viridiplantae</taxon>
        <taxon>Streptophyta</taxon>
        <taxon>Embryophyta</taxon>
        <taxon>Tracheophyta</taxon>
        <taxon>Spermatophyta</taxon>
        <taxon>Magnoliopsida</taxon>
        <taxon>eudicotyledons</taxon>
        <taxon>Gunneridae</taxon>
        <taxon>Pentapetalae</taxon>
        <taxon>asterids</taxon>
        <taxon>campanulids</taxon>
        <taxon>Asterales</taxon>
        <taxon>Asteraceae</taxon>
        <taxon>Asteroideae</taxon>
        <taxon>Anthemideae</taxon>
        <taxon>Anthemidinae</taxon>
        <taxon>Tanacetum</taxon>
    </lineage>
</organism>
<protein>
    <submittedName>
        <fullName evidence="2">Uncharacterized protein</fullName>
    </submittedName>
</protein>
<feature type="compositionally biased region" description="Polar residues" evidence="1">
    <location>
        <begin position="1"/>
        <end position="10"/>
    </location>
</feature>
<sequence length="77" mass="9259">SGRDQATQQFIFDHHSRKPAMDEQEAADAREERRSERKKERLLLDRVHQKEKERTMAAVLLQRSKQDKTEPLWFIAR</sequence>
<feature type="region of interest" description="Disordered" evidence="1">
    <location>
        <begin position="1"/>
        <end position="39"/>
    </location>
</feature>
<feature type="non-terminal residue" evidence="2">
    <location>
        <position position="1"/>
    </location>
</feature>
<feature type="compositionally biased region" description="Basic and acidic residues" evidence="1">
    <location>
        <begin position="27"/>
        <end position="39"/>
    </location>
</feature>
<dbReference type="EMBL" id="BKCJ010367243">
    <property type="protein sequence ID" value="GFA08923.1"/>
    <property type="molecule type" value="Genomic_DNA"/>
</dbReference>
<evidence type="ECO:0000313" key="2">
    <source>
        <dbReference type="EMBL" id="GFA08923.1"/>
    </source>
</evidence>
<reference evidence="2" key="1">
    <citation type="journal article" date="2019" name="Sci. Rep.">
        <title>Draft genome of Tanacetum cinerariifolium, the natural source of mosquito coil.</title>
        <authorList>
            <person name="Yamashiro T."/>
            <person name="Shiraishi A."/>
            <person name="Satake H."/>
            <person name="Nakayama K."/>
        </authorList>
    </citation>
    <scope>NUCLEOTIDE SEQUENCE</scope>
</reference>
<name>A0A699J3J5_TANCI</name>